<keyword evidence="1" id="KW-0812">Transmembrane</keyword>
<dbReference type="AlphaFoldDB" id="A0A2H0XEI6"/>
<protein>
    <submittedName>
        <fullName evidence="2">Uncharacterized protein</fullName>
    </submittedName>
</protein>
<sequence length="415" mass="45070">MIDSKSRVKFPAVHLPSLHFFASGINLKKLGLVIPLVILLAGVFGFLFLSRQHKAKVILYFTPQVLTKSVGIKVGDGLKTDLDKKVLAGLKLAGSVDYSLTATSTGIELEGEKAKGKVTLYNSSSVLEAIVLKKGTRLTYKNKDSSYVFTTQNEVIVPVRTGTVPNITSGTAEVLVTAEAIGSVYNIKKDRELSVKDYKSSDLVASSAEDFKGGSSKEIKVVTQEDLTKLEQDLTANVLKTPADALKNRIPAGYALIDKSEKVASKTVVLNNKVGDKKDPLSGSITAQVEGLAYSKTELVDFMGKISKNVVPQGFEFYSYNKELQVDVLGNTEKTVLSPTEADLQVTFKFNIAPKIDEQKVFEKIAGLSVVDAIAKLDKISDVTKAELKIEPGFLFFRKVPTKASAVDIQIKIEE</sequence>
<dbReference type="Proteomes" id="UP000231252">
    <property type="component" value="Unassembled WGS sequence"/>
</dbReference>
<keyword evidence="1" id="KW-0472">Membrane</keyword>
<keyword evidence="1" id="KW-1133">Transmembrane helix</keyword>
<proteinExistence type="predicted"/>
<gene>
    <name evidence="2" type="ORF">COT50_01580</name>
</gene>
<name>A0A2H0XEI6_UNCKA</name>
<reference evidence="3" key="1">
    <citation type="submission" date="2017-09" db="EMBL/GenBank/DDBJ databases">
        <title>Depth-based differentiation of microbial function through sediment-hosted aquifers and enrichment of novel symbionts in the deep terrestrial subsurface.</title>
        <authorList>
            <person name="Probst A.J."/>
            <person name="Ladd B."/>
            <person name="Jarett J.K."/>
            <person name="Geller-Mcgrath D.E."/>
            <person name="Sieber C.M.K."/>
            <person name="Emerson J.B."/>
            <person name="Anantharaman K."/>
            <person name="Thomas B.C."/>
            <person name="Malmstrom R."/>
            <person name="Stieglmeier M."/>
            <person name="Klingl A."/>
            <person name="Woyke T."/>
            <person name="Ryan C.M."/>
            <person name="Banfield J.F."/>
        </authorList>
    </citation>
    <scope>NUCLEOTIDE SEQUENCE [LARGE SCALE GENOMIC DNA]</scope>
</reference>
<organism evidence="2 3">
    <name type="scientific">candidate division WWE3 bacterium CG08_land_8_20_14_0_20_41_10</name>
    <dbReference type="NCBI Taxonomy" id="1975085"/>
    <lineage>
        <taxon>Bacteria</taxon>
        <taxon>Katanobacteria</taxon>
    </lineage>
</organism>
<accession>A0A2H0XEI6</accession>
<evidence type="ECO:0000313" key="2">
    <source>
        <dbReference type="EMBL" id="PIS22528.1"/>
    </source>
</evidence>
<feature type="transmembrane region" description="Helical" evidence="1">
    <location>
        <begin position="30"/>
        <end position="49"/>
    </location>
</feature>
<evidence type="ECO:0000256" key="1">
    <source>
        <dbReference type="SAM" id="Phobius"/>
    </source>
</evidence>
<comment type="caution">
    <text evidence="2">The sequence shown here is derived from an EMBL/GenBank/DDBJ whole genome shotgun (WGS) entry which is preliminary data.</text>
</comment>
<evidence type="ECO:0000313" key="3">
    <source>
        <dbReference type="Proteomes" id="UP000231252"/>
    </source>
</evidence>
<dbReference type="EMBL" id="PEYU01000026">
    <property type="protein sequence ID" value="PIS22528.1"/>
    <property type="molecule type" value="Genomic_DNA"/>
</dbReference>